<evidence type="ECO:0000256" key="4">
    <source>
        <dbReference type="ARBA" id="ARBA00022692"/>
    </source>
</evidence>
<reference evidence="9" key="1">
    <citation type="submission" date="2006-06" db="EMBL/GenBank/DDBJ databases">
        <title>Complete sequence of chromosome of Mycobacterium sp. MCS.</title>
        <authorList>
            <consortium name="US DOE Joint Genome Institute"/>
            <person name="Copeland A."/>
            <person name="Lucas S."/>
            <person name="Lapidus A."/>
            <person name="Barry K."/>
            <person name="Detter J.C."/>
            <person name="Glavina del Rio T."/>
            <person name="Hammon N."/>
            <person name="Israni S."/>
            <person name="Dalin E."/>
            <person name="Tice H."/>
            <person name="Pitluck S."/>
            <person name="Martinez M."/>
            <person name="Schmutz J."/>
            <person name="Larimer F."/>
            <person name="Land M."/>
            <person name="Hauser L."/>
            <person name="Kyrpides N."/>
            <person name="Kim E."/>
            <person name="Miller C.D."/>
            <person name="Hughes J.E."/>
            <person name="Anderson A.J."/>
            <person name="Sims R.C."/>
            <person name="Richardson P."/>
        </authorList>
    </citation>
    <scope>NUCLEOTIDE SEQUENCE [LARGE SCALE GENOMIC DNA]</scope>
    <source>
        <strain evidence="9">MCS</strain>
    </source>
</reference>
<protein>
    <recommendedName>
        <fullName evidence="8">EccD-like transmembrane domain-containing protein</fullName>
    </recommendedName>
</protein>
<feature type="transmembrane region" description="Helical" evidence="7">
    <location>
        <begin position="359"/>
        <end position="377"/>
    </location>
</feature>
<feature type="transmembrane region" description="Helical" evidence="7">
    <location>
        <begin position="227"/>
        <end position="248"/>
    </location>
</feature>
<evidence type="ECO:0000256" key="5">
    <source>
        <dbReference type="ARBA" id="ARBA00022989"/>
    </source>
</evidence>
<feature type="transmembrane region" description="Helical" evidence="7">
    <location>
        <begin position="328"/>
        <end position="347"/>
    </location>
</feature>
<feature type="transmembrane region" description="Helical" evidence="7">
    <location>
        <begin position="254"/>
        <end position="280"/>
    </location>
</feature>
<dbReference type="KEGG" id="mmc:Mmcs_1125"/>
<organism evidence="9">
    <name type="scientific">Mycobacterium sp. (strain MCS)</name>
    <dbReference type="NCBI Taxonomy" id="164756"/>
    <lineage>
        <taxon>Bacteria</taxon>
        <taxon>Bacillati</taxon>
        <taxon>Actinomycetota</taxon>
        <taxon>Actinomycetes</taxon>
        <taxon>Mycobacteriales</taxon>
        <taxon>Mycobacteriaceae</taxon>
        <taxon>Mycobacterium</taxon>
    </lineage>
</organism>
<feature type="transmembrane region" description="Helical" evidence="7">
    <location>
        <begin position="169"/>
        <end position="191"/>
    </location>
</feature>
<dbReference type="GO" id="GO:0005886">
    <property type="term" value="C:plasma membrane"/>
    <property type="evidence" value="ECO:0007669"/>
    <property type="project" value="UniProtKB-SubCell"/>
</dbReference>
<keyword evidence="3" id="KW-1003">Cell membrane</keyword>
<dbReference type="AlphaFoldDB" id="A0A5Q5BGB4"/>
<keyword evidence="5 7" id="KW-1133">Transmembrane helix</keyword>
<evidence type="ECO:0000256" key="7">
    <source>
        <dbReference type="SAM" id="Phobius"/>
    </source>
</evidence>
<evidence type="ECO:0000256" key="2">
    <source>
        <dbReference type="ARBA" id="ARBA00006162"/>
    </source>
</evidence>
<dbReference type="Gene3D" id="3.10.20.90">
    <property type="entry name" value="Phosphatidylinositol 3-kinase Catalytic Subunit, Chain A, domain 1"/>
    <property type="match status" value="1"/>
</dbReference>
<feature type="transmembrane region" description="Helical" evidence="7">
    <location>
        <begin position="143"/>
        <end position="162"/>
    </location>
</feature>
<evidence type="ECO:0000256" key="3">
    <source>
        <dbReference type="ARBA" id="ARBA00022475"/>
    </source>
</evidence>
<comment type="similarity">
    <text evidence="2">Belongs to the EccD/Snm4 family.</text>
</comment>
<dbReference type="EMBL" id="CP000384">
    <property type="protein sequence ID" value="ABG07238.1"/>
    <property type="molecule type" value="Genomic_DNA"/>
</dbReference>
<dbReference type="NCBIfam" id="TIGR03920">
    <property type="entry name" value="T7SS_EccD"/>
    <property type="match status" value="1"/>
</dbReference>
<dbReference type="InterPro" id="IPR044049">
    <property type="entry name" value="EccD_transm"/>
</dbReference>
<feature type="transmembrane region" description="Helical" evidence="7">
    <location>
        <begin position="197"/>
        <end position="215"/>
    </location>
</feature>
<feature type="transmembrane region" description="Helical" evidence="7">
    <location>
        <begin position="414"/>
        <end position="437"/>
    </location>
</feature>
<accession>A0A5Q5BGB4</accession>
<name>A0A5Q5BGB4_MYCSS</name>
<comment type="subcellular location">
    <subcellularLocation>
        <location evidence="1">Cell membrane</location>
        <topology evidence="1">Multi-pass membrane protein</topology>
    </subcellularLocation>
</comment>
<sequence length="443" mass="43999" precursor="true">MATSQAMGVAVSANLCHVSVHADDVGAVDLALPARLPVASLIPDIVRLAGADTGTPARWELATLCGTVLDEAVPLQDQDVRDGDVLLLSPALSRVPRFDRPDVVTAVLASAPPQGDTRALRVIVGVIAAAAGALAGLAGQRSASLITLGMLACLVGGTAVAMSRAGRGMWVCGPLGWLTVLLAGLCGALAVPGALDVPHALLGVAAAASVSLVLLRLRVGSPVVSTAAACAGLLCAAVMSGAVVWQVSPHSAGVALALLALGALSLAPRLSVLLSGLAPAPSLTDELLPDAAHRAAAGHRLLVGLVIGICAAACIGTAVVAIGGLSGARHWLSGTAFCVVAGAAMLLRSRCYAAGACRWALTLSGSCSLTAAFVVAAMRYGPWAAAVAVCAGVTVIVRESPGKPSPLAARSVEVLEYAVLAAVVPVACAALDLFAMVRTSDLI</sequence>
<feature type="domain" description="EccD-like transmembrane" evidence="8">
    <location>
        <begin position="117"/>
        <end position="439"/>
    </location>
</feature>
<evidence type="ECO:0000313" key="9">
    <source>
        <dbReference type="EMBL" id="ABG07238.1"/>
    </source>
</evidence>
<gene>
    <name evidence="9" type="ordered locus">Mmcs_1125</name>
</gene>
<evidence type="ECO:0000256" key="6">
    <source>
        <dbReference type="ARBA" id="ARBA00023136"/>
    </source>
</evidence>
<dbReference type="InterPro" id="IPR006707">
    <property type="entry name" value="T7SS_EccD"/>
</dbReference>
<feature type="transmembrane region" description="Helical" evidence="7">
    <location>
        <begin position="301"/>
        <end position="322"/>
    </location>
</feature>
<evidence type="ECO:0000259" key="8">
    <source>
        <dbReference type="Pfam" id="PF19053"/>
    </source>
</evidence>
<dbReference type="InterPro" id="IPR024962">
    <property type="entry name" value="YukD-like"/>
</dbReference>
<dbReference type="Pfam" id="PF19053">
    <property type="entry name" value="EccD"/>
    <property type="match status" value="1"/>
</dbReference>
<keyword evidence="6 7" id="KW-0472">Membrane</keyword>
<feature type="transmembrane region" description="Helical" evidence="7">
    <location>
        <begin position="119"/>
        <end position="137"/>
    </location>
</feature>
<dbReference type="Pfam" id="PF08817">
    <property type="entry name" value="YukD"/>
    <property type="match status" value="1"/>
</dbReference>
<feature type="transmembrane region" description="Helical" evidence="7">
    <location>
        <begin position="383"/>
        <end position="402"/>
    </location>
</feature>
<keyword evidence="4 7" id="KW-0812">Transmembrane</keyword>
<evidence type="ECO:0000256" key="1">
    <source>
        <dbReference type="ARBA" id="ARBA00004651"/>
    </source>
</evidence>
<proteinExistence type="inferred from homology"/>